<reference evidence="1 2" key="1">
    <citation type="submission" date="2019-02" db="EMBL/GenBank/DDBJ databases">
        <title>Kribbella capetownensis sp. nov. and Kribbella speibonae sp. nov., isolated from soil.</title>
        <authorList>
            <person name="Curtis S.M."/>
            <person name="Norton I."/>
            <person name="Everest G.J."/>
            <person name="Meyers P.R."/>
        </authorList>
    </citation>
    <scope>NUCLEOTIDE SEQUENCE [LARGE SCALE GENOMIC DNA]</scope>
    <source>
        <strain evidence="1 2">NRRL B-24813</strain>
    </source>
</reference>
<evidence type="ECO:0000313" key="1">
    <source>
        <dbReference type="EMBL" id="TCC52141.1"/>
    </source>
</evidence>
<dbReference type="AlphaFoldDB" id="A0A4R0JX93"/>
<evidence type="ECO:0000313" key="2">
    <source>
        <dbReference type="Proteomes" id="UP000291144"/>
    </source>
</evidence>
<gene>
    <name evidence="1" type="ORF">E0H73_40095</name>
</gene>
<organism evidence="1 2">
    <name type="scientific">Kribbella pittospori</name>
    <dbReference type="NCBI Taxonomy" id="722689"/>
    <lineage>
        <taxon>Bacteria</taxon>
        <taxon>Bacillati</taxon>
        <taxon>Actinomycetota</taxon>
        <taxon>Actinomycetes</taxon>
        <taxon>Propionibacteriales</taxon>
        <taxon>Kribbellaceae</taxon>
        <taxon>Kribbella</taxon>
    </lineage>
</organism>
<dbReference type="EMBL" id="SJKB01000021">
    <property type="protein sequence ID" value="TCC52141.1"/>
    <property type="molecule type" value="Genomic_DNA"/>
</dbReference>
<sequence>MRATYEDLLRAARRTAVNAHLNAVSDGPELITDWEVVLAATVRHLRWLRGGLVSIGHADQRLKGSDSPLGRLATAIGAGADMLATQDPATVSALDQREDLAAARAEIGAIALIGAKVVLRSIHVGSPGFQQFLTVMLELDHLARSDTRRAGLGALGGLTAGGPPVPGDRLSLISWHAARWERAHDAVPARTLLTRDLRSTTAQLRTVCGHAWHLASHLRKAATADLDTCQRLDLAALMKALRAFDTGAAVVTDAWRRRVSDVGGRSNAPAEVVFLELQATLAGVVRHDRRLLSPDALVPNGRVAARLLDVVDELMWSADQVARKQQEAVAGLILHGRLFVPQREAKMLEVAYPSRRGRTGMHPRARWVRTNLPNHFEQLTDALTWSSEHLGVASEIARRLTGTSNHARPAGKRHGRIPAPYLDPTTLRRAVAGPGFPDPGQEPVDLVR</sequence>
<protein>
    <submittedName>
        <fullName evidence="1">Uncharacterized protein</fullName>
    </submittedName>
</protein>
<dbReference type="RefSeq" id="WP_131365593.1">
    <property type="nucleotide sequence ID" value="NZ_SJKB01000021.1"/>
</dbReference>
<proteinExistence type="predicted"/>
<dbReference type="Proteomes" id="UP000291144">
    <property type="component" value="Unassembled WGS sequence"/>
</dbReference>
<comment type="caution">
    <text evidence="1">The sequence shown here is derived from an EMBL/GenBank/DDBJ whole genome shotgun (WGS) entry which is preliminary data.</text>
</comment>
<accession>A0A4R0JX93</accession>
<keyword evidence="2" id="KW-1185">Reference proteome</keyword>
<dbReference type="OrthoDB" id="3820069at2"/>
<name>A0A4R0JX93_9ACTN</name>